<sequence length="340" mass="38081">MTFTREEDHGTDGTKEEEESQQYGEERSLAKKPRVEGDEEKELLAFLKRFRSNWMRTMSPFVGPLDATTGEDVGPRRYTNSGPPRFGGIPYDAMEIFSLKVTEIEGCLEWPLHVFGLVAVRDSMDYKRNILFERSKDNCQVLTAENPFLVLTGPSRAIALIDPPGFEVDLSVIGRSPSEEKVLSAIYFQYNNICNECSAGQVQTLTESCEQRSTIELKFAHMSIPLEATIDVYHSEGSKDFHGRFCAHMDYMDKDEIVLLDSKDSKVPVSEGRIVLSRCVVLVEEGDELRLCAKAWQSGDGQNAPECIAKFPADIKGKSDGEFDVGFCKMSISVAWSVLV</sequence>
<dbReference type="Pfam" id="PF20241">
    <property type="entry name" value="DUF6598"/>
    <property type="match status" value="1"/>
</dbReference>
<reference evidence="3" key="1">
    <citation type="submission" date="2014-09" db="EMBL/GenBank/DDBJ databases">
        <authorList>
            <person name="Magalhaes I.L.F."/>
            <person name="Oliveira U."/>
            <person name="Santos F.R."/>
            <person name="Vidigal T.H.D.A."/>
            <person name="Brescovit A.D."/>
            <person name="Santos A.J."/>
        </authorList>
    </citation>
    <scope>NUCLEOTIDE SEQUENCE</scope>
    <source>
        <tissue evidence="3">Shoot tissue taken approximately 20 cm above the soil surface</tissue>
    </source>
</reference>
<dbReference type="AlphaFoldDB" id="A0A0A9BY69"/>
<feature type="compositionally biased region" description="Basic and acidic residues" evidence="1">
    <location>
        <begin position="24"/>
        <end position="36"/>
    </location>
</feature>
<proteinExistence type="predicted"/>
<protein>
    <recommendedName>
        <fullName evidence="2">DUF6598 domain-containing protein</fullName>
    </recommendedName>
</protein>
<evidence type="ECO:0000313" key="3">
    <source>
        <dbReference type="EMBL" id="JAD64212.1"/>
    </source>
</evidence>
<evidence type="ECO:0000259" key="2">
    <source>
        <dbReference type="Pfam" id="PF20241"/>
    </source>
</evidence>
<reference evidence="3" key="2">
    <citation type="journal article" date="2015" name="Data Brief">
        <title>Shoot transcriptome of the giant reed, Arundo donax.</title>
        <authorList>
            <person name="Barrero R.A."/>
            <person name="Guerrero F.D."/>
            <person name="Moolhuijzen P."/>
            <person name="Goolsby J.A."/>
            <person name="Tidwell J."/>
            <person name="Bellgard S.E."/>
            <person name="Bellgard M.I."/>
        </authorList>
    </citation>
    <scope>NUCLEOTIDE SEQUENCE</scope>
    <source>
        <tissue evidence="3">Shoot tissue taken approximately 20 cm above the soil surface</tissue>
    </source>
</reference>
<dbReference type="PANTHER" id="PTHR33065:SF88">
    <property type="entry name" value="OS11G0104220 PROTEIN"/>
    <property type="match status" value="1"/>
</dbReference>
<organism evidence="3">
    <name type="scientific">Arundo donax</name>
    <name type="common">Giant reed</name>
    <name type="synonym">Donax arundinaceus</name>
    <dbReference type="NCBI Taxonomy" id="35708"/>
    <lineage>
        <taxon>Eukaryota</taxon>
        <taxon>Viridiplantae</taxon>
        <taxon>Streptophyta</taxon>
        <taxon>Embryophyta</taxon>
        <taxon>Tracheophyta</taxon>
        <taxon>Spermatophyta</taxon>
        <taxon>Magnoliopsida</taxon>
        <taxon>Liliopsida</taxon>
        <taxon>Poales</taxon>
        <taxon>Poaceae</taxon>
        <taxon>PACMAD clade</taxon>
        <taxon>Arundinoideae</taxon>
        <taxon>Arundineae</taxon>
        <taxon>Arundo</taxon>
    </lineage>
</organism>
<feature type="region of interest" description="Disordered" evidence="1">
    <location>
        <begin position="1"/>
        <end position="37"/>
    </location>
</feature>
<name>A0A0A9BY69_ARUDO</name>
<dbReference type="PANTHER" id="PTHR33065">
    <property type="entry name" value="OS07G0486400 PROTEIN"/>
    <property type="match status" value="1"/>
</dbReference>
<feature type="domain" description="DUF6598" evidence="2">
    <location>
        <begin position="93"/>
        <end position="334"/>
    </location>
</feature>
<accession>A0A0A9BY69</accession>
<feature type="compositionally biased region" description="Basic and acidic residues" evidence="1">
    <location>
        <begin position="1"/>
        <end position="14"/>
    </location>
</feature>
<dbReference type="InterPro" id="IPR046533">
    <property type="entry name" value="DUF6598"/>
</dbReference>
<dbReference type="EMBL" id="GBRH01233683">
    <property type="protein sequence ID" value="JAD64212.1"/>
    <property type="molecule type" value="Transcribed_RNA"/>
</dbReference>
<evidence type="ECO:0000256" key="1">
    <source>
        <dbReference type="SAM" id="MobiDB-lite"/>
    </source>
</evidence>